<proteinExistence type="predicted"/>
<dbReference type="Gene3D" id="2.60.120.740">
    <property type="match status" value="1"/>
</dbReference>
<feature type="region of interest" description="Disordered" evidence="1">
    <location>
        <begin position="1"/>
        <end position="30"/>
    </location>
</feature>
<feature type="non-terminal residue" evidence="2">
    <location>
        <position position="122"/>
    </location>
</feature>
<dbReference type="EMBL" id="FN657976">
    <property type="protein sequence ID" value="CBY43228.1"/>
    <property type="molecule type" value="Genomic_DNA"/>
</dbReference>
<reference evidence="2" key="1">
    <citation type="journal article" date="2010" name="Science">
        <title>Plasticity of animal genome architecture unmasked by rapid evolution of a pelagic tunicate.</title>
        <authorList>
            <person name="Denoeud F."/>
            <person name="Henriet S."/>
            <person name="Mungpakdee S."/>
            <person name="Aury J.M."/>
            <person name="Da Silva C."/>
            <person name="Brinkmann H."/>
            <person name="Mikhaleva J."/>
            <person name="Olsen L.C."/>
            <person name="Jubin C."/>
            <person name="Canestro C."/>
            <person name="Bouquet J.M."/>
            <person name="Danks G."/>
            <person name="Poulain J."/>
            <person name="Campsteijn C."/>
            <person name="Adamski M."/>
            <person name="Cross I."/>
            <person name="Yadetie F."/>
            <person name="Muffato M."/>
            <person name="Louis A."/>
            <person name="Butcher S."/>
            <person name="Tsagkogeorga G."/>
            <person name="Konrad A."/>
            <person name="Singh S."/>
            <person name="Jensen M.F."/>
            <person name="Cong E.H."/>
            <person name="Eikeseth-Otteraa H."/>
            <person name="Noel B."/>
            <person name="Anthouard V."/>
            <person name="Porcel B.M."/>
            <person name="Kachouri-Lafond R."/>
            <person name="Nishino A."/>
            <person name="Ugolini M."/>
            <person name="Chourrout P."/>
            <person name="Nishida H."/>
            <person name="Aasland R."/>
            <person name="Huzurbazar S."/>
            <person name="Westhof E."/>
            <person name="Delsuc F."/>
            <person name="Lehrach H."/>
            <person name="Reinhardt R."/>
            <person name="Weissenbach J."/>
            <person name="Roy S.W."/>
            <person name="Artiguenave F."/>
            <person name="Postlethwait J.H."/>
            <person name="Manak J.R."/>
            <person name="Thompson E.M."/>
            <person name="Jaillon O."/>
            <person name="Du Pasquier L."/>
            <person name="Boudinot P."/>
            <person name="Liberles D.A."/>
            <person name="Volff J.N."/>
            <person name="Philippe H."/>
            <person name="Lenhard B."/>
            <person name="Roest Crollius H."/>
            <person name="Wincker P."/>
            <person name="Chourrout D."/>
        </authorList>
    </citation>
    <scope>NUCLEOTIDE SEQUENCE [LARGE SCALE GENOMIC DNA]</scope>
</reference>
<dbReference type="InterPro" id="IPR043159">
    <property type="entry name" value="Lectin_gal-bd_sf"/>
</dbReference>
<gene>
    <name evidence="2" type="ORF">GSOID_T00027805001</name>
</gene>
<evidence type="ECO:0008006" key="3">
    <source>
        <dbReference type="Google" id="ProtNLM"/>
    </source>
</evidence>
<name>E4Z6A0_OIKDI</name>
<evidence type="ECO:0000256" key="1">
    <source>
        <dbReference type="SAM" id="MobiDB-lite"/>
    </source>
</evidence>
<protein>
    <recommendedName>
        <fullName evidence="3">SUEL-type lectin domain-containing protein</fullName>
    </recommendedName>
</protein>
<dbReference type="Proteomes" id="UP000011014">
    <property type="component" value="Unassembled WGS sequence"/>
</dbReference>
<sequence length="122" mass="13545">MPDPHPAIRTRNQRVKDDKALTAPTSCQSPSPAPVFQLVLRPFPTTSSSLTTSRDDNRFITCEEDEILEILDAWYGRENDSICNVERGGGRSYNAPGECRRDAKWVIDGRCNGQRGCSLGFG</sequence>
<evidence type="ECO:0000313" key="2">
    <source>
        <dbReference type="EMBL" id="CBY43228.1"/>
    </source>
</evidence>
<dbReference type="AlphaFoldDB" id="E4Z6A0"/>
<organism evidence="2">
    <name type="scientific">Oikopleura dioica</name>
    <name type="common">Tunicate</name>
    <dbReference type="NCBI Taxonomy" id="34765"/>
    <lineage>
        <taxon>Eukaryota</taxon>
        <taxon>Metazoa</taxon>
        <taxon>Chordata</taxon>
        <taxon>Tunicata</taxon>
        <taxon>Appendicularia</taxon>
        <taxon>Copelata</taxon>
        <taxon>Oikopleuridae</taxon>
        <taxon>Oikopleura</taxon>
    </lineage>
</organism>
<accession>E4Z6A0</accession>